<feature type="compositionally biased region" description="Acidic residues" evidence="7">
    <location>
        <begin position="39"/>
        <end position="49"/>
    </location>
</feature>
<keyword evidence="13" id="KW-1185">Reference proteome</keyword>
<dbReference type="Gene3D" id="2.60.40.1210">
    <property type="entry name" value="Cellobiose dehydrogenase, cytochrome domain"/>
    <property type="match status" value="1"/>
</dbReference>
<accession>A0AAV0R4Z3</accession>
<dbReference type="GO" id="GO:0016020">
    <property type="term" value="C:membrane"/>
    <property type="evidence" value="ECO:0007669"/>
    <property type="project" value="UniProtKB-SubCell"/>
</dbReference>
<feature type="region of interest" description="Disordered" evidence="7">
    <location>
        <begin position="33"/>
        <end position="64"/>
    </location>
</feature>
<dbReference type="InterPro" id="IPR005018">
    <property type="entry name" value="DOMON_domain"/>
</dbReference>
<dbReference type="SMART" id="SM00686">
    <property type="entry name" value="DM13"/>
    <property type="match status" value="1"/>
</dbReference>
<feature type="transmembrane region" description="Helical" evidence="8">
    <location>
        <begin position="786"/>
        <end position="811"/>
    </location>
</feature>
<feature type="domain" description="DOMON" evidence="9">
    <location>
        <begin position="286"/>
        <end position="431"/>
    </location>
</feature>
<keyword evidence="2" id="KW-0813">Transport</keyword>
<keyword evidence="3 8" id="KW-0812">Transmembrane</keyword>
<dbReference type="SMART" id="SM00664">
    <property type="entry name" value="DoH"/>
    <property type="match status" value="2"/>
</dbReference>
<feature type="transmembrane region" description="Helical" evidence="8">
    <location>
        <begin position="823"/>
        <end position="843"/>
    </location>
</feature>
<keyword evidence="5 8" id="KW-1133">Transmembrane helix</keyword>
<feature type="transmembrane region" description="Helical" evidence="8">
    <location>
        <begin position="926"/>
        <end position="947"/>
    </location>
</feature>
<dbReference type="InterPro" id="IPR019545">
    <property type="entry name" value="DM13_domain"/>
</dbReference>
<protein>
    <recommendedName>
        <fullName evidence="14">Cytochrome b561, DM13 and DOMON domain-containing protein</fullName>
    </recommendedName>
</protein>
<dbReference type="CDD" id="cd09631">
    <property type="entry name" value="DOMON_DOH"/>
    <property type="match status" value="2"/>
</dbReference>
<organism evidence="12 13">
    <name type="scientific">Linum tenue</name>
    <dbReference type="NCBI Taxonomy" id="586396"/>
    <lineage>
        <taxon>Eukaryota</taxon>
        <taxon>Viridiplantae</taxon>
        <taxon>Streptophyta</taxon>
        <taxon>Embryophyta</taxon>
        <taxon>Tracheophyta</taxon>
        <taxon>Spermatophyta</taxon>
        <taxon>Magnoliopsida</taxon>
        <taxon>eudicotyledons</taxon>
        <taxon>Gunneridae</taxon>
        <taxon>Pentapetalae</taxon>
        <taxon>rosids</taxon>
        <taxon>fabids</taxon>
        <taxon>Malpighiales</taxon>
        <taxon>Linaceae</taxon>
        <taxon>Linum</taxon>
    </lineage>
</organism>
<evidence type="ECO:0000256" key="8">
    <source>
        <dbReference type="SAM" id="Phobius"/>
    </source>
</evidence>
<dbReference type="InterPro" id="IPR006593">
    <property type="entry name" value="Cyt_b561/ferric_Rdtase_TM"/>
</dbReference>
<sequence length="1006" mass="111353">MNVRLAELAGDRSNPRLPVALVAMGSVDDNELAGIEDMGNGEDDSDEVVLNDAEPSSGSQTGRKCCRNSDLEAHMSFAMLDARMYKTANCIIITCLPTLAVFLPRRTFCCRSVISLLFLGCLADSGQSCPKTSSFIGFESQFTMVQHQLRGVMTIVDDCSFRVSEFDMLSGLDVHWWGASAADFVNLTKGFVVSNQKLNETYKNASFVVKLSKNVTWEKIQVLSVWDIPTASDFGHIILKNESALASTLNPVFPTMPSENNSSQVKEKGWIFTTPTMFDNCKVLTKDYRVRWSLSANKNFIDIGLESAMGIQNYMAFGWANHKSNSELMIGADVAVAGFTEEGWPFADDFFITKYGECTVNEDGSADGVCPDTIFAGSDPVGLVNNTQTIYGHRKDGVSFVRYRRPLIPIDKKYDLPVNYTQKMIVIWAIGLMRPPDSFRPYYLPQNHGGPEDVTFGHLLLNVSEKVNDCVGPLDAADKEDQDLIIADGNVPLVVTSGPALHYPNPPNPAKVFYINNKEAPVLRVERGVPVTFSMEAGHDVALYITSDLLGGNATLRNTTETIYAGGPEAEGVPADPMDLVWAPDRNTPDQVYYQSLYQQKMGWRVQVVDGGLSDMYNNSVFLDDQQVTFFWTMSDETISIAARGEKKSGYVAIGFGDGMVNSFAYVGWVDDEGKGHVKTYWIDGKEVMSVHATNENLTHVRCKSENGVITLEFTRPLNPTCVGQVECNNIIDPTSPLKVVWALGASWSDEHLSEENMHSATSQRPMRVLLMGGSTEAEQDIRPVLAVHGFMMFLAWGILLPGGILAARYLKQVKGDGWYRIHVYLQYSGLAIVLLGFLFAVAELHGLYVSSLHVKVGLTAISLACAQPVNAFMRPKRPGNGEVTRKRLMWEYFHAIVGRSAIIFGIIAVFTGMQHLGDRYGGENVGGYIWAMIAWFLIGGLLLLYLEYRARKRTRDRLYAGRSNWVLGHVQEDDSIDLLNPTRASAKTGLQDSGRMEVQLEPLNR</sequence>
<evidence type="ECO:0000259" key="9">
    <source>
        <dbReference type="PROSITE" id="PS50836"/>
    </source>
</evidence>
<feature type="domain" description="Cytochrome b561" evidence="10">
    <location>
        <begin position="753"/>
        <end position="956"/>
    </location>
</feature>
<dbReference type="InterPro" id="IPR057443">
    <property type="entry name" value="At5g54830-like"/>
</dbReference>
<evidence type="ECO:0000256" key="3">
    <source>
        <dbReference type="ARBA" id="ARBA00022692"/>
    </source>
</evidence>
<evidence type="ECO:0000313" key="12">
    <source>
        <dbReference type="EMBL" id="CAI0552380.1"/>
    </source>
</evidence>
<feature type="domain" description="DM13" evidence="11">
    <location>
        <begin position="136"/>
        <end position="240"/>
    </location>
</feature>
<dbReference type="PROSITE" id="PS50836">
    <property type="entry name" value="DOMON"/>
    <property type="match status" value="2"/>
</dbReference>
<evidence type="ECO:0000256" key="1">
    <source>
        <dbReference type="ARBA" id="ARBA00004370"/>
    </source>
</evidence>
<dbReference type="Pfam" id="PF10517">
    <property type="entry name" value="DM13"/>
    <property type="match status" value="1"/>
</dbReference>
<evidence type="ECO:0000256" key="2">
    <source>
        <dbReference type="ARBA" id="ARBA00022448"/>
    </source>
</evidence>
<gene>
    <name evidence="12" type="ORF">LITE_LOCUS46397</name>
</gene>
<evidence type="ECO:0000313" key="13">
    <source>
        <dbReference type="Proteomes" id="UP001154282"/>
    </source>
</evidence>
<feature type="transmembrane region" description="Helical" evidence="8">
    <location>
        <begin position="893"/>
        <end position="914"/>
    </location>
</feature>
<evidence type="ECO:0000256" key="7">
    <source>
        <dbReference type="SAM" id="MobiDB-lite"/>
    </source>
</evidence>
<dbReference type="SMART" id="SM00665">
    <property type="entry name" value="B561"/>
    <property type="match status" value="1"/>
</dbReference>
<dbReference type="Proteomes" id="UP001154282">
    <property type="component" value="Unassembled WGS sequence"/>
</dbReference>
<feature type="domain" description="DOMON" evidence="9">
    <location>
        <begin position="626"/>
        <end position="745"/>
    </location>
</feature>
<dbReference type="Pfam" id="PF03351">
    <property type="entry name" value="DOMON"/>
    <property type="match status" value="2"/>
</dbReference>
<comment type="caution">
    <text evidence="12">The sequence shown here is derived from an EMBL/GenBank/DDBJ whole genome shotgun (WGS) entry which is preliminary data.</text>
</comment>
<dbReference type="PANTHER" id="PTHR47281">
    <property type="entry name" value="OS09G0557700 PROTEIN"/>
    <property type="match status" value="1"/>
</dbReference>
<name>A0AAV0R4Z3_9ROSI</name>
<dbReference type="EMBL" id="CAMGYJ010000010">
    <property type="protein sequence ID" value="CAI0552380.1"/>
    <property type="molecule type" value="Genomic_DNA"/>
</dbReference>
<keyword evidence="4" id="KW-0249">Electron transport</keyword>
<evidence type="ECO:0000256" key="5">
    <source>
        <dbReference type="ARBA" id="ARBA00022989"/>
    </source>
</evidence>
<dbReference type="AlphaFoldDB" id="A0AAV0R4Z3"/>
<dbReference type="InterPro" id="IPR045266">
    <property type="entry name" value="DOH_DOMON"/>
</dbReference>
<reference evidence="12" key="1">
    <citation type="submission" date="2022-08" db="EMBL/GenBank/DDBJ databases">
        <authorList>
            <person name="Gutierrez-Valencia J."/>
        </authorList>
    </citation>
    <scope>NUCLEOTIDE SEQUENCE</scope>
</reference>
<dbReference type="PROSITE" id="PS50939">
    <property type="entry name" value="CYTOCHROME_B561"/>
    <property type="match status" value="1"/>
</dbReference>
<dbReference type="Pfam" id="PF25489">
    <property type="entry name" value="At5g54830"/>
    <property type="match status" value="1"/>
</dbReference>
<evidence type="ECO:0000259" key="10">
    <source>
        <dbReference type="PROSITE" id="PS50939"/>
    </source>
</evidence>
<evidence type="ECO:0000256" key="4">
    <source>
        <dbReference type="ARBA" id="ARBA00022982"/>
    </source>
</evidence>
<dbReference type="Pfam" id="PF03188">
    <property type="entry name" value="Cytochrom_B561"/>
    <property type="match status" value="1"/>
</dbReference>
<dbReference type="InterPro" id="IPR045879">
    <property type="entry name" value="B561A"/>
</dbReference>
<comment type="subcellular location">
    <subcellularLocation>
        <location evidence="1">Membrane</location>
    </subcellularLocation>
</comment>
<keyword evidence="6 8" id="KW-0472">Membrane</keyword>
<feature type="transmembrane region" description="Helical" evidence="8">
    <location>
        <begin position="855"/>
        <end position="873"/>
    </location>
</feature>
<evidence type="ECO:0008006" key="14">
    <source>
        <dbReference type="Google" id="ProtNLM"/>
    </source>
</evidence>
<evidence type="ECO:0000259" key="11">
    <source>
        <dbReference type="PROSITE" id="PS51549"/>
    </source>
</evidence>
<evidence type="ECO:0000256" key="6">
    <source>
        <dbReference type="ARBA" id="ARBA00023136"/>
    </source>
</evidence>
<dbReference type="Gene3D" id="1.20.120.1770">
    <property type="match status" value="1"/>
</dbReference>
<dbReference type="CDD" id="cd08760">
    <property type="entry name" value="Cyt_b561_FRRS1_like"/>
    <property type="match status" value="1"/>
</dbReference>
<dbReference type="PROSITE" id="PS51549">
    <property type="entry name" value="DM13"/>
    <property type="match status" value="1"/>
</dbReference>
<dbReference type="PANTHER" id="PTHR47281:SF1">
    <property type="entry name" value="OS09G0557700 PROTEIN"/>
    <property type="match status" value="1"/>
</dbReference>
<proteinExistence type="predicted"/>